<accession>A0A0C3CM27</accession>
<gene>
    <name evidence="7" type="ORF">M413DRAFT_15625</name>
</gene>
<dbReference type="HOGENOM" id="CLU_109463_0_1_1"/>
<feature type="transmembrane region" description="Helical" evidence="5">
    <location>
        <begin position="130"/>
        <end position="151"/>
    </location>
</feature>
<keyword evidence="8" id="KW-1185">Reference proteome</keyword>
<dbReference type="InterPro" id="IPR008253">
    <property type="entry name" value="Marvel"/>
</dbReference>
<organism evidence="7 8">
    <name type="scientific">Hebeloma cylindrosporum</name>
    <dbReference type="NCBI Taxonomy" id="76867"/>
    <lineage>
        <taxon>Eukaryota</taxon>
        <taxon>Fungi</taxon>
        <taxon>Dikarya</taxon>
        <taxon>Basidiomycota</taxon>
        <taxon>Agaricomycotina</taxon>
        <taxon>Agaricomycetes</taxon>
        <taxon>Agaricomycetidae</taxon>
        <taxon>Agaricales</taxon>
        <taxon>Agaricineae</taxon>
        <taxon>Hymenogastraceae</taxon>
        <taxon>Hebeloma</taxon>
    </lineage>
</organism>
<evidence type="ECO:0000256" key="3">
    <source>
        <dbReference type="ARBA" id="ARBA00022989"/>
    </source>
</evidence>
<feature type="transmembrane region" description="Helical" evidence="5">
    <location>
        <begin position="85"/>
        <end position="110"/>
    </location>
</feature>
<evidence type="ECO:0000313" key="7">
    <source>
        <dbReference type="EMBL" id="KIM49745.1"/>
    </source>
</evidence>
<evidence type="ECO:0000256" key="4">
    <source>
        <dbReference type="ARBA" id="ARBA00023136"/>
    </source>
</evidence>
<keyword evidence="2 5" id="KW-0812">Transmembrane</keyword>
<reference evidence="7 8" key="1">
    <citation type="submission" date="2014-04" db="EMBL/GenBank/DDBJ databases">
        <authorList>
            <consortium name="DOE Joint Genome Institute"/>
            <person name="Kuo A."/>
            <person name="Gay G."/>
            <person name="Dore J."/>
            <person name="Kohler A."/>
            <person name="Nagy L.G."/>
            <person name="Floudas D."/>
            <person name="Copeland A."/>
            <person name="Barry K.W."/>
            <person name="Cichocki N."/>
            <person name="Veneault-Fourrey C."/>
            <person name="LaButti K."/>
            <person name="Lindquist E.A."/>
            <person name="Lipzen A."/>
            <person name="Lundell T."/>
            <person name="Morin E."/>
            <person name="Murat C."/>
            <person name="Sun H."/>
            <person name="Tunlid A."/>
            <person name="Henrissat B."/>
            <person name="Grigoriev I.V."/>
            <person name="Hibbett D.S."/>
            <person name="Martin F."/>
            <person name="Nordberg H.P."/>
            <person name="Cantor M.N."/>
            <person name="Hua S.X."/>
        </authorList>
    </citation>
    <scope>NUCLEOTIDE SEQUENCE [LARGE SCALE GENOMIC DNA]</scope>
    <source>
        <strain evidence="8">h7</strain>
    </source>
</reference>
<dbReference type="EMBL" id="KN831768">
    <property type="protein sequence ID" value="KIM49745.1"/>
    <property type="molecule type" value="Genomic_DNA"/>
</dbReference>
<comment type="subcellular location">
    <subcellularLocation>
        <location evidence="1">Membrane</location>
        <topology evidence="1">Multi-pass membrane protein</topology>
    </subcellularLocation>
</comment>
<proteinExistence type="predicted"/>
<dbReference type="OrthoDB" id="2117453at2759"/>
<sequence length="166" mass="18490">MNRIVRLGWPIAFGALIVFSIIEMSIAAWITAKYNAHHNFPTSGTRARVRYAIFVSVWTIIFGTLYLIGFLTAPTSIFSSVVSHFFFLFITWILWMAAAAVITQTLGGALNCHVQTYFIYCGHLNALSGFAWLIFVLISFMLLFVIIRGVVSKREGETLTGGVVEA</sequence>
<feature type="transmembrane region" description="Helical" evidence="5">
    <location>
        <begin position="7"/>
        <end position="31"/>
    </location>
</feature>
<dbReference type="Proteomes" id="UP000053424">
    <property type="component" value="Unassembled WGS sequence"/>
</dbReference>
<reference evidence="8" key="2">
    <citation type="submission" date="2015-01" db="EMBL/GenBank/DDBJ databases">
        <title>Evolutionary Origins and Diversification of the Mycorrhizal Mutualists.</title>
        <authorList>
            <consortium name="DOE Joint Genome Institute"/>
            <consortium name="Mycorrhizal Genomics Consortium"/>
            <person name="Kohler A."/>
            <person name="Kuo A."/>
            <person name="Nagy L.G."/>
            <person name="Floudas D."/>
            <person name="Copeland A."/>
            <person name="Barry K.W."/>
            <person name="Cichocki N."/>
            <person name="Veneault-Fourrey C."/>
            <person name="LaButti K."/>
            <person name="Lindquist E.A."/>
            <person name="Lipzen A."/>
            <person name="Lundell T."/>
            <person name="Morin E."/>
            <person name="Murat C."/>
            <person name="Riley R."/>
            <person name="Ohm R."/>
            <person name="Sun H."/>
            <person name="Tunlid A."/>
            <person name="Henrissat B."/>
            <person name="Grigoriev I.V."/>
            <person name="Hibbett D.S."/>
            <person name="Martin F."/>
        </authorList>
    </citation>
    <scope>NUCLEOTIDE SEQUENCE [LARGE SCALE GENOMIC DNA]</scope>
    <source>
        <strain evidence="8">h7</strain>
    </source>
</reference>
<keyword evidence="3 5" id="KW-1133">Transmembrane helix</keyword>
<keyword evidence="4 5" id="KW-0472">Membrane</keyword>
<name>A0A0C3CM27_HEBCY</name>
<evidence type="ECO:0000313" key="8">
    <source>
        <dbReference type="Proteomes" id="UP000053424"/>
    </source>
</evidence>
<evidence type="ECO:0000256" key="1">
    <source>
        <dbReference type="ARBA" id="ARBA00004141"/>
    </source>
</evidence>
<evidence type="ECO:0000259" key="6">
    <source>
        <dbReference type="Pfam" id="PF01284"/>
    </source>
</evidence>
<feature type="transmembrane region" description="Helical" evidence="5">
    <location>
        <begin position="51"/>
        <end position="73"/>
    </location>
</feature>
<dbReference type="AlphaFoldDB" id="A0A0C3CM27"/>
<dbReference type="Pfam" id="PF01284">
    <property type="entry name" value="MARVEL"/>
    <property type="match status" value="1"/>
</dbReference>
<feature type="domain" description="MARVEL" evidence="6">
    <location>
        <begin position="14"/>
        <end position="139"/>
    </location>
</feature>
<dbReference type="GO" id="GO:0016020">
    <property type="term" value="C:membrane"/>
    <property type="evidence" value="ECO:0007669"/>
    <property type="project" value="UniProtKB-SubCell"/>
</dbReference>
<evidence type="ECO:0000256" key="2">
    <source>
        <dbReference type="ARBA" id="ARBA00022692"/>
    </source>
</evidence>
<dbReference type="STRING" id="686832.A0A0C3CM27"/>
<evidence type="ECO:0000256" key="5">
    <source>
        <dbReference type="SAM" id="Phobius"/>
    </source>
</evidence>
<protein>
    <recommendedName>
        <fullName evidence="6">MARVEL domain-containing protein</fullName>
    </recommendedName>
</protein>